<accession>A0A1D3UNR1</accession>
<evidence type="ECO:0008006" key="3">
    <source>
        <dbReference type="Google" id="ProtNLM"/>
    </source>
</evidence>
<proteinExistence type="predicted"/>
<protein>
    <recommendedName>
        <fullName evidence="3">Glycosyltransferase family 1 protein</fullName>
    </recommendedName>
</protein>
<organism evidence="1 2">
    <name type="scientific">Tannerella forsythia</name>
    <name type="common">Bacteroides forsythus</name>
    <dbReference type="NCBI Taxonomy" id="28112"/>
    <lineage>
        <taxon>Bacteria</taxon>
        <taxon>Pseudomonadati</taxon>
        <taxon>Bacteroidota</taxon>
        <taxon>Bacteroidia</taxon>
        <taxon>Bacteroidales</taxon>
        <taxon>Tannerellaceae</taxon>
        <taxon>Tannerella</taxon>
    </lineage>
</organism>
<dbReference type="OrthoDB" id="3034891at2"/>
<name>A0A1D3UNR1_TANFO</name>
<gene>
    <name evidence="1" type="ORF">TFUB20_01506</name>
</gene>
<dbReference type="OMA" id="GCHIIAR"/>
<dbReference type="EMBL" id="FMMM01000054">
    <property type="protein sequence ID" value="SCQ21789.1"/>
    <property type="molecule type" value="Genomic_DNA"/>
</dbReference>
<dbReference type="Proteomes" id="UP000182057">
    <property type="component" value="Unassembled WGS sequence"/>
</dbReference>
<dbReference type="RefSeq" id="WP_014225085.1">
    <property type="nucleotide sequence ID" value="NZ_CAUPTG010000002.1"/>
</dbReference>
<evidence type="ECO:0000313" key="2">
    <source>
        <dbReference type="Proteomes" id="UP000182057"/>
    </source>
</evidence>
<reference evidence="1 2" key="1">
    <citation type="submission" date="2016-09" db="EMBL/GenBank/DDBJ databases">
        <authorList>
            <person name="Capua I."/>
            <person name="De Benedictis P."/>
            <person name="Joannis T."/>
            <person name="Lombin L.H."/>
            <person name="Cattoli G."/>
        </authorList>
    </citation>
    <scope>NUCLEOTIDE SEQUENCE [LARGE SCALE GENOMIC DNA]</scope>
    <source>
        <strain evidence="1 2">UB20</strain>
    </source>
</reference>
<dbReference type="GeneID" id="34758894"/>
<dbReference type="AlphaFoldDB" id="A0A1D3UNR1"/>
<sequence>MMDLKGVFTDRHYQDWPSWHIVYEWEDELSHALHLPLKNSPEGSKHVLYNMFKHIDHKVFNGGVGRMIADWGHRDKGCCLYFEMCAKRYKSFSNSRRTIPVIIDFWDKEGIERFKKLYADCPYLLVTSLEVLNFLKTNQVRNNLIHFPMTLPSMYRLNPAQSFDKKIDIILAGRKNPVLWNFLKQYEAAHPDVEYLHQIRKDGELYYESNKKGIVGKFHTRREYMNLLKTAKVAFYATPGMDGGERRTGGFNPVTPRLFELLSGGCHIIARYPKTVETDYYRLDEICPSITTYPAFESQLSNALKSSPPTEANAAYLKDFYTSINVELLKKMM</sequence>
<evidence type="ECO:0000313" key="1">
    <source>
        <dbReference type="EMBL" id="SCQ21789.1"/>
    </source>
</evidence>